<reference evidence="2 3" key="1">
    <citation type="submission" date="2019-10" db="EMBL/GenBank/DDBJ databases">
        <title>Glycomyces albidus sp. nov., a novel actinomycete isolated from rhizosphere soil of wheat (Triticum aestivum L.).</title>
        <authorList>
            <person name="Qian L."/>
        </authorList>
    </citation>
    <scope>NUCLEOTIDE SEQUENCE [LARGE SCALE GENOMIC DNA]</scope>
    <source>
        <strain evidence="2 3">NEAU-7082</strain>
    </source>
</reference>
<feature type="transmembrane region" description="Helical" evidence="1">
    <location>
        <begin position="61"/>
        <end position="80"/>
    </location>
</feature>
<dbReference type="Proteomes" id="UP000477750">
    <property type="component" value="Unassembled WGS sequence"/>
</dbReference>
<accession>A0A6L5GDZ2</accession>
<dbReference type="AlphaFoldDB" id="A0A6L5GDZ2"/>
<keyword evidence="1" id="KW-0812">Transmembrane</keyword>
<proteinExistence type="predicted"/>
<evidence type="ECO:0000313" key="2">
    <source>
        <dbReference type="EMBL" id="MQM27924.1"/>
    </source>
</evidence>
<name>A0A6L5GDZ2_9ACTN</name>
<gene>
    <name evidence="2" type="ORF">GFD30_20485</name>
</gene>
<dbReference type="EMBL" id="WIAO01000031">
    <property type="protein sequence ID" value="MQM27924.1"/>
    <property type="molecule type" value="Genomic_DNA"/>
</dbReference>
<dbReference type="RefSeq" id="WP_153027045.1">
    <property type="nucleotide sequence ID" value="NZ_WIAO01000031.1"/>
</dbReference>
<feature type="transmembrane region" description="Helical" evidence="1">
    <location>
        <begin position="172"/>
        <end position="189"/>
    </location>
</feature>
<keyword evidence="1" id="KW-0472">Membrane</keyword>
<comment type="caution">
    <text evidence="2">The sequence shown here is derived from an EMBL/GenBank/DDBJ whole genome shotgun (WGS) entry which is preliminary data.</text>
</comment>
<feature type="transmembrane region" description="Helical" evidence="1">
    <location>
        <begin position="195"/>
        <end position="216"/>
    </location>
</feature>
<evidence type="ECO:0008006" key="4">
    <source>
        <dbReference type="Google" id="ProtNLM"/>
    </source>
</evidence>
<feature type="transmembrane region" description="Helical" evidence="1">
    <location>
        <begin position="92"/>
        <end position="112"/>
    </location>
</feature>
<evidence type="ECO:0000313" key="3">
    <source>
        <dbReference type="Proteomes" id="UP000477750"/>
    </source>
</evidence>
<protein>
    <recommendedName>
        <fullName evidence="4">DUF4386 family protein</fullName>
    </recommendedName>
</protein>
<evidence type="ECO:0000256" key="1">
    <source>
        <dbReference type="SAM" id="Phobius"/>
    </source>
</evidence>
<organism evidence="2 3">
    <name type="scientific">Glycomyces albidus</name>
    <dbReference type="NCBI Taxonomy" id="2656774"/>
    <lineage>
        <taxon>Bacteria</taxon>
        <taxon>Bacillati</taxon>
        <taxon>Actinomycetota</taxon>
        <taxon>Actinomycetes</taxon>
        <taxon>Glycomycetales</taxon>
        <taxon>Glycomycetaceae</taxon>
        <taxon>Glycomyces</taxon>
    </lineage>
</organism>
<keyword evidence="3" id="KW-1185">Reference proteome</keyword>
<keyword evidence="1" id="KW-1133">Transmembrane helix</keyword>
<sequence length="238" mass="25388">MITGAILIIGPLLWCLGLLLRYLPGQMGLPPAGRAEALETQPFAAPRELAMYAADPELVANGYAVFLLGAVALFGTYAVLGRIAAVASPRLAGWGAALLIASLLGRFFHAGAETAVFAMVDMYGPETATDFAMESYQTLAYGPWRIPVWCAAGQYLGIVLLALAAYRSRVLGAARCAVLIWGGWLWVGVLKESHLLDVTAAAAVCAVLAPIGIRLIRHHRSQTDPETALADLTGIRWW</sequence>
<feature type="transmembrane region" description="Helical" evidence="1">
    <location>
        <begin position="146"/>
        <end position="165"/>
    </location>
</feature>